<dbReference type="AlphaFoldDB" id="A0A2N0AKR7"/>
<feature type="transmembrane region" description="Helical" evidence="1">
    <location>
        <begin position="6"/>
        <end position="34"/>
    </location>
</feature>
<evidence type="ECO:0000313" key="2">
    <source>
        <dbReference type="EMBL" id="PJZ84896.1"/>
    </source>
</evidence>
<protein>
    <recommendedName>
        <fullName evidence="4">DUF3995 domain-containing protein</fullName>
    </recommendedName>
</protein>
<dbReference type="InterPro" id="IPR025058">
    <property type="entry name" value="DUF3995"/>
</dbReference>
<keyword evidence="3" id="KW-1185">Reference proteome</keyword>
<proteinExistence type="predicted"/>
<keyword evidence="1" id="KW-0812">Transmembrane</keyword>
<evidence type="ECO:0008006" key="4">
    <source>
        <dbReference type="Google" id="ProtNLM"/>
    </source>
</evidence>
<sequence length="151" mass="17326">MNSIYAFQIGLTPIAIISSFLLLSLAVIHVYWGFGGLWPGKNKQELIDLVFGKGEQFPSPFMCVFVAIFLFLFSMLPIVWSLRVDLSLDHEMMIGIKLLLAIVSLIFFLRGVLAYFPFIKKQWKPIFVYYTKRIYNPLCLVIAMALLILIL</sequence>
<dbReference type="Proteomes" id="UP000232145">
    <property type="component" value="Unassembled WGS sequence"/>
</dbReference>
<dbReference type="EMBL" id="NPDX01000001">
    <property type="protein sequence ID" value="PJZ84896.1"/>
    <property type="molecule type" value="Genomic_DNA"/>
</dbReference>
<keyword evidence="1" id="KW-0472">Membrane</keyword>
<dbReference type="Pfam" id="PF13160">
    <property type="entry name" value="DUF3995"/>
    <property type="match status" value="1"/>
</dbReference>
<gene>
    <name evidence="2" type="ORF">CH364_01045</name>
</gene>
<comment type="caution">
    <text evidence="2">The sequence shown here is derived from an EMBL/GenBank/DDBJ whole genome shotgun (WGS) entry which is preliminary data.</text>
</comment>
<feature type="transmembrane region" description="Helical" evidence="1">
    <location>
        <begin position="61"/>
        <end position="80"/>
    </location>
</feature>
<name>A0A2N0AKR7_9LEPT</name>
<keyword evidence="1" id="KW-1133">Transmembrane helix</keyword>
<feature type="transmembrane region" description="Helical" evidence="1">
    <location>
        <begin position="92"/>
        <end position="113"/>
    </location>
</feature>
<feature type="transmembrane region" description="Helical" evidence="1">
    <location>
        <begin position="134"/>
        <end position="150"/>
    </location>
</feature>
<reference evidence="2 3" key="1">
    <citation type="submission" date="2017-07" db="EMBL/GenBank/DDBJ databases">
        <title>Leptospira spp. isolated from tropical soils.</title>
        <authorList>
            <person name="Thibeaux R."/>
            <person name="Iraola G."/>
            <person name="Ferres I."/>
            <person name="Bierque E."/>
            <person name="Girault D."/>
            <person name="Soupe-Gilbert M.-E."/>
            <person name="Picardeau M."/>
            <person name="Goarant C."/>
        </authorList>
    </citation>
    <scope>NUCLEOTIDE SEQUENCE [LARGE SCALE GENOMIC DNA]</scope>
    <source>
        <strain evidence="2 3">FH2-B-A1</strain>
    </source>
</reference>
<evidence type="ECO:0000313" key="3">
    <source>
        <dbReference type="Proteomes" id="UP000232145"/>
    </source>
</evidence>
<evidence type="ECO:0000256" key="1">
    <source>
        <dbReference type="SAM" id="Phobius"/>
    </source>
</evidence>
<dbReference type="RefSeq" id="WP_100741784.1">
    <property type="nucleotide sequence ID" value="NZ_NPDW01000001.1"/>
</dbReference>
<organism evidence="2 3">
    <name type="scientific">Leptospira harrisiae</name>
    <dbReference type="NCBI Taxonomy" id="2023189"/>
    <lineage>
        <taxon>Bacteria</taxon>
        <taxon>Pseudomonadati</taxon>
        <taxon>Spirochaetota</taxon>
        <taxon>Spirochaetia</taxon>
        <taxon>Leptospirales</taxon>
        <taxon>Leptospiraceae</taxon>
        <taxon>Leptospira</taxon>
    </lineage>
</organism>
<dbReference type="OrthoDB" id="344976at2"/>
<accession>A0A2N0AKR7</accession>